<comment type="caution">
    <text evidence="1">The sequence shown here is derived from an EMBL/GenBank/DDBJ whole genome shotgun (WGS) entry which is preliminary data.</text>
</comment>
<protein>
    <submittedName>
        <fullName evidence="1">Uncharacterized protein</fullName>
    </submittedName>
</protein>
<proteinExistence type="predicted"/>
<gene>
    <name evidence="1" type="ORF">XENOCAPTIV_021114</name>
</gene>
<sequence length="71" mass="7240">AVGGGREKGVTGSLTSQALPAIIGAQEVAEAAGYNWTVARNLCGWLSKPCSPFPPAISITPLVRGFTPMGL</sequence>
<dbReference type="Proteomes" id="UP001434883">
    <property type="component" value="Unassembled WGS sequence"/>
</dbReference>
<accession>A0ABV0QJG3</accession>
<evidence type="ECO:0000313" key="2">
    <source>
        <dbReference type="Proteomes" id="UP001434883"/>
    </source>
</evidence>
<organism evidence="1 2">
    <name type="scientific">Xenoophorus captivus</name>
    <dbReference type="NCBI Taxonomy" id="1517983"/>
    <lineage>
        <taxon>Eukaryota</taxon>
        <taxon>Metazoa</taxon>
        <taxon>Chordata</taxon>
        <taxon>Craniata</taxon>
        <taxon>Vertebrata</taxon>
        <taxon>Euteleostomi</taxon>
        <taxon>Actinopterygii</taxon>
        <taxon>Neopterygii</taxon>
        <taxon>Teleostei</taxon>
        <taxon>Neoteleostei</taxon>
        <taxon>Acanthomorphata</taxon>
        <taxon>Ovalentaria</taxon>
        <taxon>Atherinomorphae</taxon>
        <taxon>Cyprinodontiformes</taxon>
        <taxon>Goodeidae</taxon>
        <taxon>Xenoophorus</taxon>
    </lineage>
</organism>
<reference evidence="1 2" key="1">
    <citation type="submission" date="2021-06" db="EMBL/GenBank/DDBJ databases">
        <authorList>
            <person name="Palmer J.M."/>
        </authorList>
    </citation>
    <scope>NUCLEOTIDE SEQUENCE [LARGE SCALE GENOMIC DNA]</scope>
    <source>
        <strain evidence="1 2">XC_2019</strain>
        <tissue evidence="1">Muscle</tissue>
    </source>
</reference>
<dbReference type="EMBL" id="JAHRIN010013000">
    <property type="protein sequence ID" value="MEQ2195960.1"/>
    <property type="molecule type" value="Genomic_DNA"/>
</dbReference>
<feature type="non-terminal residue" evidence="1">
    <location>
        <position position="1"/>
    </location>
</feature>
<evidence type="ECO:0000313" key="1">
    <source>
        <dbReference type="EMBL" id="MEQ2195960.1"/>
    </source>
</evidence>
<name>A0ABV0QJG3_9TELE</name>
<keyword evidence="2" id="KW-1185">Reference proteome</keyword>